<dbReference type="AlphaFoldDB" id="A0A6G0ZB41"/>
<organism evidence="1 2">
    <name type="scientific">Aphis craccivora</name>
    <name type="common">Cowpea aphid</name>
    <dbReference type="NCBI Taxonomy" id="307492"/>
    <lineage>
        <taxon>Eukaryota</taxon>
        <taxon>Metazoa</taxon>
        <taxon>Ecdysozoa</taxon>
        <taxon>Arthropoda</taxon>
        <taxon>Hexapoda</taxon>
        <taxon>Insecta</taxon>
        <taxon>Pterygota</taxon>
        <taxon>Neoptera</taxon>
        <taxon>Paraneoptera</taxon>
        <taxon>Hemiptera</taxon>
        <taxon>Sternorrhyncha</taxon>
        <taxon>Aphidomorpha</taxon>
        <taxon>Aphidoidea</taxon>
        <taxon>Aphididae</taxon>
        <taxon>Aphidini</taxon>
        <taxon>Aphis</taxon>
        <taxon>Aphis</taxon>
    </lineage>
</organism>
<dbReference type="Proteomes" id="UP000478052">
    <property type="component" value="Unassembled WGS sequence"/>
</dbReference>
<comment type="caution">
    <text evidence="1">The sequence shown here is derived from an EMBL/GenBank/DDBJ whole genome shotgun (WGS) entry which is preliminary data.</text>
</comment>
<name>A0A6G0ZB41_APHCR</name>
<sequence length="29" mass="3804">MRVYRQRVNLNKNIFFQNFINMFRVKRRN</sequence>
<protein>
    <submittedName>
        <fullName evidence="1">Uncharacterized protein</fullName>
    </submittedName>
</protein>
<keyword evidence="2" id="KW-1185">Reference proteome</keyword>
<gene>
    <name evidence="1" type="ORF">FWK35_00025570</name>
</gene>
<accession>A0A6G0ZB41</accession>
<evidence type="ECO:0000313" key="1">
    <source>
        <dbReference type="EMBL" id="KAF0768102.1"/>
    </source>
</evidence>
<proteinExistence type="predicted"/>
<reference evidence="1 2" key="1">
    <citation type="submission" date="2019-08" db="EMBL/GenBank/DDBJ databases">
        <title>Whole genome of Aphis craccivora.</title>
        <authorList>
            <person name="Voronova N.V."/>
            <person name="Shulinski R.S."/>
            <person name="Bandarenka Y.V."/>
            <person name="Zhorov D.G."/>
            <person name="Warner D."/>
        </authorList>
    </citation>
    <scope>NUCLEOTIDE SEQUENCE [LARGE SCALE GENOMIC DNA]</scope>
    <source>
        <strain evidence="1">180601</strain>
        <tissue evidence="1">Whole Body</tissue>
    </source>
</reference>
<dbReference type="EMBL" id="VUJU01000836">
    <property type="protein sequence ID" value="KAF0768102.1"/>
    <property type="molecule type" value="Genomic_DNA"/>
</dbReference>
<evidence type="ECO:0000313" key="2">
    <source>
        <dbReference type="Proteomes" id="UP000478052"/>
    </source>
</evidence>